<dbReference type="GO" id="GO:2000028">
    <property type="term" value="P:regulation of photoperiodism, flowering"/>
    <property type="evidence" value="ECO:0007669"/>
    <property type="project" value="TreeGrafter"/>
</dbReference>
<feature type="compositionally biased region" description="Polar residues" evidence="4">
    <location>
        <begin position="224"/>
        <end position="243"/>
    </location>
</feature>
<accession>A0A0A9G040</accession>
<dbReference type="GO" id="GO:0005634">
    <property type="term" value="C:nucleus"/>
    <property type="evidence" value="ECO:0007669"/>
    <property type="project" value="UniProtKB-SubCell"/>
</dbReference>
<feature type="compositionally biased region" description="Polar residues" evidence="4">
    <location>
        <begin position="12"/>
        <end position="28"/>
    </location>
</feature>
<feature type="region of interest" description="Disordered" evidence="4">
    <location>
        <begin position="138"/>
        <end position="180"/>
    </location>
</feature>
<keyword evidence="2 3" id="KW-0539">Nucleus</keyword>
<evidence type="ECO:0000256" key="1">
    <source>
        <dbReference type="ARBA" id="ARBA00004123"/>
    </source>
</evidence>
<evidence type="ECO:0000256" key="3">
    <source>
        <dbReference type="PROSITE-ProRule" id="PRU00357"/>
    </source>
</evidence>
<dbReference type="Pfam" id="PF06203">
    <property type="entry name" value="CCT"/>
    <property type="match status" value="1"/>
</dbReference>
<dbReference type="InterPro" id="IPR010402">
    <property type="entry name" value="CCT_domain"/>
</dbReference>
<evidence type="ECO:0000256" key="4">
    <source>
        <dbReference type="SAM" id="MobiDB-lite"/>
    </source>
</evidence>
<reference evidence="6" key="2">
    <citation type="journal article" date="2015" name="Data Brief">
        <title>Shoot transcriptome of the giant reed, Arundo donax.</title>
        <authorList>
            <person name="Barrero R.A."/>
            <person name="Guerrero F.D."/>
            <person name="Moolhuijzen P."/>
            <person name="Goolsby J.A."/>
            <person name="Tidwell J."/>
            <person name="Bellgard S.E."/>
            <person name="Bellgard M.I."/>
        </authorList>
    </citation>
    <scope>NUCLEOTIDE SEQUENCE</scope>
    <source>
        <tissue evidence="6">Shoot tissue taken approximately 20 cm above the soil surface</tissue>
    </source>
</reference>
<dbReference type="PROSITE" id="PS51017">
    <property type="entry name" value="CCT"/>
    <property type="match status" value="1"/>
</dbReference>
<dbReference type="PANTHER" id="PTHR31319:SF97">
    <property type="entry name" value="CCT DOMAIN-CONTAINING PROTEIN"/>
    <property type="match status" value="1"/>
</dbReference>
<name>A0A0A9G040_ARUDO</name>
<evidence type="ECO:0000313" key="6">
    <source>
        <dbReference type="EMBL" id="JAE13978.1"/>
    </source>
</evidence>
<feature type="compositionally biased region" description="Polar residues" evidence="4">
    <location>
        <begin position="138"/>
        <end position="169"/>
    </location>
</feature>
<dbReference type="AlphaFoldDB" id="A0A0A9G040"/>
<dbReference type="EMBL" id="GBRH01183918">
    <property type="protein sequence ID" value="JAE13978.1"/>
    <property type="molecule type" value="Transcribed_RNA"/>
</dbReference>
<reference evidence="6" key="1">
    <citation type="submission" date="2014-09" db="EMBL/GenBank/DDBJ databases">
        <authorList>
            <person name="Magalhaes I.L.F."/>
            <person name="Oliveira U."/>
            <person name="Santos F.R."/>
            <person name="Vidigal T.H.D.A."/>
            <person name="Brescovit A.D."/>
            <person name="Santos A.J."/>
        </authorList>
    </citation>
    <scope>NUCLEOTIDE SEQUENCE</scope>
    <source>
        <tissue evidence="6">Shoot tissue taken approximately 20 cm above the soil surface</tissue>
    </source>
</reference>
<dbReference type="GO" id="GO:0003700">
    <property type="term" value="F:DNA-binding transcription factor activity"/>
    <property type="evidence" value="ECO:0007669"/>
    <property type="project" value="TreeGrafter"/>
</dbReference>
<feature type="region of interest" description="Disordered" evidence="4">
    <location>
        <begin position="224"/>
        <end position="325"/>
    </location>
</feature>
<feature type="compositionally biased region" description="Basic and acidic residues" evidence="4">
    <location>
        <begin position="269"/>
        <end position="280"/>
    </location>
</feature>
<protein>
    <recommendedName>
        <fullName evidence="5">CCT domain-containing protein</fullName>
    </recommendedName>
</protein>
<evidence type="ECO:0000259" key="5">
    <source>
        <dbReference type="PROSITE" id="PS51017"/>
    </source>
</evidence>
<feature type="region of interest" description="Disordered" evidence="4">
    <location>
        <begin position="1"/>
        <end position="55"/>
    </location>
</feature>
<dbReference type="PANTHER" id="PTHR31319">
    <property type="entry name" value="ZINC FINGER PROTEIN CONSTANS-LIKE 4"/>
    <property type="match status" value="1"/>
</dbReference>
<feature type="domain" description="CCT" evidence="5">
    <location>
        <begin position="341"/>
        <end position="383"/>
    </location>
</feature>
<feature type="compositionally biased region" description="Basic and acidic residues" evidence="4">
    <location>
        <begin position="1"/>
        <end position="11"/>
    </location>
</feature>
<comment type="subcellular location">
    <subcellularLocation>
        <location evidence="1 3">Nucleus</location>
    </subcellularLocation>
</comment>
<proteinExistence type="predicted"/>
<feature type="compositionally biased region" description="Polar residues" evidence="4">
    <location>
        <begin position="285"/>
        <end position="324"/>
    </location>
</feature>
<sequence length="390" mass="43568">MEYKQPGERHLSTVNQQNGQTITQTPKDNTLIPAREDDLSPKKRTCSNDNNSEKASREIELVHTIDNQKKHNLQREFDIMRTSQGNDEKGSIPAHQLELSLRRTDYSKLENQEKNDRRMLNHSTSSAFSLYNCRSASTSGNAGDTQICSTSGTQADLENKNGDSATPSQDKTETNRPPIRVVPFPVPVGGLTFDGQPFWNGTPVASLFHPQSVPLIWNSKTSMWQESTPQATSLQQKSQQNDPNEMGPKQVENAEEQTVISPNANGKHLRIEIPKDEPRHVSPMTGESGSSIVLDSARNTLSGSGCDSNSNRIAAPPESSNTFNDVPENPITEGSRHLSQREAALNKFRLKRKDRCFEKKVRYQSRKLLAEQRPRVKGQFVRQDHGIQGS</sequence>
<organism evidence="6">
    <name type="scientific">Arundo donax</name>
    <name type="common">Giant reed</name>
    <name type="synonym">Donax arundinaceus</name>
    <dbReference type="NCBI Taxonomy" id="35708"/>
    <lineage>
        <taxon>Eukaryota</taxon>
        <taxon>Viridiplantae</taxon>
        <taxon>Streptophyta</taxon>
        <taxon>Embryophyta</taxon>
        <taxon>Tracheophyta</taxon>
        <taxon>Spermatophyta</taxon>
        <taxon>Magnoliopsida</taxon>
        <taxon>Liliopsida</taxon>
        <taxon>Poales</taxon>
        <taxon>Poaceae</taxon>
        <taxon>PACMAD clade</taxon>
        <taxon>Arundinoideae</taxon>
        <taxon>Arundineae</taxon>
        <taxon>Arundo</taxon>
    </lineage>
</organism>
<evidence type="ECO:0000256" key="2">
    <source>
        <dbReference type="ARBA" id="ARBA00023242"/>
    </source>
</evidence>
<dbReference type="InterPro" id="IPR045281">
    <property type="entry name" value="CONSTANS-like"/>
</dbReference>
<dbReference type="GO" id="GO:0009909">
    <property type="term" value="P:regulation of flower development"/>
    <property type="evidence" value="ECO:0007669"/>
    <property type="project" value="InterPro"/>
</dbReference>